<keyword evidence="4" id="KW-0479">Metal-binding</keyword>
<dbReference type="AlphaFoldDB" id="A0A519BCH7"/>
<dbReference type="Proteomes" id="UP000320813">
    <property type="component" value="Unassembled WGS sequence"/>
</dbReference>
<feature type="domain" description="4Fe-4S ferredoxin-type" evidence="9">
    <location>
        <begin position="556"/>
        <end position="585"/>
    </location>
</feature>
<dbReference type="InterPro" id="IPR003813">
    <property type="entry name" value="MvhD/FlpD"/>
</dbReference>
<dbReference type="PROSITE" id="PS00198">
    <property type="entry name" value="4FE4S_FER_1"/>
    <property type="match status" value="2"/>
</dbReference>
<sequence>MDNNLGIYICSGCDIGKNLNVERLVNTAKDSSKPVVCVSHEFLCGPEGVNLIKNDISEKKINKLVIAACSMRAKQDVFNFDPLSIHTERVNLREHVIWISLPNDNNTQLLAEDYVNMGASRAKKAAFPEPLIQDLNKTVLVVGGGVTGLNAAINSAKAGYDVVLVEKKSNLGGFPYSKYKKWETNPPFDKNIWIKEGLDGLINTVENSKKIKIYKNSKIKSVSGAPGKFSIEIEPEAGDSKAEVINETIGSIVVATGWKPYDAKKLDYLGYGLTSDILTNIELEELYSELSENGTTESFAVKRKSNGKAVKSIAFIQCAGSRDENHLPYCSTVCCMSSLKEAALIRKNNPNANVYIIYKDMRTPGEYENFYRKMQNDEGIFMVKGIVYGVSYDEGNNIINVKVKDTLFGGDMDLNVEMVVLASGMVPNSGETILNQDIKLEVNASAGTVTAGAEAASCAAVNSGASAQINKSGILNLAYRQGKEMPELAYGFPDSNFICFPYESRRTGIYPAGSVRMPLDTVFSVDDAKGAVLKAVQCIRQTSKGKAVHPRSNDMTYPFFDLPRCTQCKRCTEECPFGAIDEDEKGTPKPNPERCRRCGVCMGACPVRIISFKNYSPDIIGSMIKSLYVPEDPTDENYRILVFACENDAYPALDILGLNKINLSSNIRVVPVRCLGSINNVWYADALSKGIDGILLLGCKFGDDYQCHFVKGSELASYRMVNLKETLTRLVLEEERVRQVQLEYTDYMKLPEIVEDFVNKVKSLGPNPYKGF</sequence>
<proteinExistence type="inferred from homology"/>
<evidence type="ECO:0000256" key="8">
    <source>
        <dbReference type="ARBA" id="ARBA00023014"/>
    </source>
</evidence>
<keyword evidence="8" id="KW-0411">Iron-sulfur</keyword>
<evidence type="ECO:0000256" key="5">
    <source>
        <dbReference type="ARBA" id="ARBA00022827"/>
    </source>
</evidence>
<evidence type="ECO:0000256" key="4">
    <source>
        <dbReference type="ARBA" id="ARBA00022723"/>
    </source>
</evidence>
<dbReference type="PANTHER" id="PTHR43498">
    <property type="entry name" value="FERREDOXIN:COB-COM HETERODISULFIDE REDUCTASE SUBUNIT A"/>
    <property type="match status" value="1"/>
</dbReference>
<dbReference type="Pfam" id="PF13187">
    <property type="entry name" value="Fer4_9"/>
    <property type="match status" value="1"/>
</dbReference>
<organism evidence="10 11">
    <name type="scientific">Candidatus Acidulodesulfobacterium ferriphilum</name>
    <dbReference type="NCBI Taxonomy" id="2597223"/>
    <lineage>
        <taxon>Bacteria</taxon>
        <taxon>Deltaproteobacteria</taxon>
        <taxon>Candidatus Acidulodesulfobacterales</taxon>
        <taxon>Candidatus Acidulodesulfobacterium</taxon>
    </lineage>
</organism>
<dbReference type="GO" id="GO:0016491">
    <property type="term" value="F:oxidoreductase activity"/>
    <property type="evidence" value="ECO:0007669"/>
    <property type="project" value="UniProtKB-KW"/>
</dbReference>
<keyword evidence="5" id="KW-0285">Flavoprotein</keyword>
<dbReference type="SUPFAM" id="SSF54862">
    <property type="entry name" value="4Fe-4S ferredoxins"/>
    <property type="match status" value="1"/>
</dbReference>
<comment type="caution">
    <text evidence="10">The sequence shown here is derived from an EMBL/GenBank/DDBJ whole genome shotgun (WGS) entry which is preliminary data.</text>
</comment>
<reference evidence="10 11" key="1">
    <citation type="submission" date="2019-01" db="EMBL/GenBank/DDBJ databases">
        <title>Insights into ecological role of a new deltaproteobacterial order Candidatus Sinidesulfobacterales (Sva0485) by metagenomics and metatranscriptomics.</title>
        <authorList>
            <person name="Tan S."/>
            <person name="Liu J."/>
            <person name="Fang Y."/>
            <person name="Hedlund B.P."/>
            <person name="Lian Z.H."/>
            <person name="Huang L.Y."/>
            <person name="Li J.T."/>
            <person name="Huang L.N."/>
            <person name="Li W.J."/>
            <person name="Jiang H.C."/>
            <person name="Dong H.L."/>
            <person name="Shu W.S."/>
        </authorList>
    </citation>
    <scope>NUCLEOTIDE SEQUENCE [LARGE SCALE GENOMIC DNA]</scope>
    <source>
        <strain evidence="10">AP3</strain>
    </source>
</reference>
<dbReference type="Gene3D" id="3.50.50.60">
    <property type="entry name" value="FAD/NAD(P)-binding domain"/>
    <property type="match status" value="1"/>
</dbReference>
<evidence type="ECO:0000313" key="11">
    <source>
        <dbReference type="Proteomes" id="UP000320813"/>
    </source>
</evidence>
<dbReference type="GO" id="GO:0046872">
    <property type="term" value="F:metal ion binding"/>
    <property type="evidence" value="ECO:0007669"/>
    <property type="project" value="UniProtKB-KW"/>
</dbReference>
<keyword evidence="7" id="KW-0408">Iron</keyword>
<dbReference type="PRINTS" id="PR00411">
    <property type="entry name" value="PNDRDTASEI"/>
</dbReference>
<name>A0A519BCH7_9DELT</name>
<feature type="domain" description="4Fe-4S ferredoxin-type" evidence="9">
    <location>
        <begin position="586"/>
        <end position="615"/>
    </location>
</feature>
<dbReference type="Gene3D" id="3.30.70.20">
    <property type="match status" value="1"/>
</dbReference>
<dbReference type="InterPro" id="IPR017896">
    <property type="entry name" value="4Fe4S_Fe-S-bd"/>
</dbReference>
<dbReference type="PRINTS" id="PR00368">
    <property type="entry name" value="FADPNR"/>
</dbReference>
<dbReference type="InterPro" id="IPR036188">
    <property type="entry name" value="FAD/NAD-bd_sf"/>
</dbReference>
<comment type="cofactor">
    <cofactor evidence="1">
        <name>FAD</name>
        <dbReference type="ChEBI" id="CHEBI:57692"/>
    </cofactor>
</comment>
<comment type="similarity">
    <text evidence="2">Belongs to the HdrA family.</text>
</comment>
<evidence type="ECO:0000313" key="10">
    <source>
        <dbReference type="EMBL" id="RZD14980.1"/>
    </source>
</evidence>
<keyword evidence="5" id="KW-0274">FAD</keyword>
<evidence type="ECO:0000256" key="7">
    <source>
        <dbReference type="ARBA" id="ARBA00023004"/>
    </source>
</evidence>
<dbReference type="InterPro" id="IPR017900">
    <property type="entry name" value="4Fe4S_Fe_S_CS"/>
</dbReference>
<dbReference type="SUPFAM" id="SSF51905">
    <property type="entry name" value="FAD/NAD(P)-binding domain"/>
    <property type="match status" value="1"/>
</dbReference>
<dbReference type="InterPro" id="IPR039650">
    <property type="entry name" value="HdrA-like"/>
</dbReference>
<dbReference type="PANTHER" id="PTHR43498:SF1">
    <property type="entry name" value="COB--COM HETERODISULFIDE REDUCTASE IRON-SULFUR SUBUNIT A"/>
    <property type="match status" value="1"/>
</dbReference>
<evidence type="ECO:0000256" key="2">
    <source>
        <dbReference type="ARBA" id="ARBA00006561"/>
    </source>
</evidence>
<dbReference type="InterPro" id="IPR023753">
    <property type="entry name" value="FAD/NAD-binding_dom"/>
</dbReference>
<dbReference type="EMBL" id="SGBD01000001">
    <property type="protein sequence ID" value="RZD14980.1"/>
    <property type="molecule type" value="Genomic_DNA"/>
</dbReference>
<keyword evidence="3" id="KW-0004">4Fe-4S</keyword>
<keyword evidence="6" id="KW-0560">Oxidoreductase</keyword>
<evidence type="ECO:0000259" key="9">
    <source>
        <dbReference type="PROSITE" id="PS51379"/>
    </source>
</evidence>
<dbReference type="Pfam" id="PF02662">
    <property type="entry name" value="FlpD"/>
    <property type="match status" value="1"/>
</dbReference>
<accession>A0A519BCH7</accession>
<dbReference type="PROSITE" id="PS51379">
    <property type="entry name" value="4FE4S_FER_2"/>
    <property type="match status" value="2"/>
</dbReference>
<evidence type="ECO:0000256" key="1">
    <source>
        <dbReference type="ARBA" id="ARBA00001974"/>
    </source>
</evidence>
<protein>
    <submittedName>
        <fullName evidence="10">Hydrogenase iron-sulfur subunit</fullName>
    </submittedName>
</protein>
<dbReference type="Pfam" id="PF07992">
    <property type="entry name" value="Pyr_redox_2"/>
    <property type="match status" value="1"/>
</dbReference>
<gene>
    <name evidence="10" type="ORF">EVJ47_01490</name>
</gene>
<evidence type="ECO:0000256" key="3">
    <source>
        <dbReference type="ARBA" id="ARBA00022485"/>
    </source>
</evidence>
<dbReference type="GO" id="GO:0051539">
    <property type="term" value="F:4 iron, 4 sulfur cluster binding"/>
    <property type="evidence" value="ECO:0007669"/>
    <property type="project" value="UniProtKB-KW"/>
</dbReference>
<evidence type="ECO:0000256" key="6">
    <source>
        <dbReference type="ARBA" id="ARBA00023002"/>
    </source>
</evidence>